<dbReference type="GO" id="GO:0005737">
    <property type="term" value="C:cytoplasm"/>
    <property type="evidence" value="ECO:0007669"/>
    <property type="project" value="UniProtKB-SubCell"/>
</dbReference>
<feature type="compositionally biased region" description="Basic residues" evidence="11">
    <location>
        <begin position="369"/>
        <end position="384"/>
    </location>
</feature>
<dbReference type="EMBL" id="NEDP02001396">
    <property type="protein sequence ID" value="OWF53318.1"/>
    <property type="molecule type" value="Genomic_DNA"/>
</dbReference>
<reference evidence="13 14" key="1">
    <citation type="journal article" date="2017" name="Nat. Ecol. Evol.">
        <title>Scallop genome provides insights into evolution of bilaterian karyotype and development.</title>
        <authorList>
            <person name="Wang S."/>
            <person name="Zhang J."/>
            <person name="Jiao W."/>
            <person name="Li J."/>
            <person name="Xun X."/>
            <person name="Sun Y."/>
            <person name="Guo X."/>
            <person name="Huan P."/>
            <person name="Dong B."/>
            <person name="Zhang L."/>
            <person name="Hu X."/>
            <person name="Sun X."/>
            <person name="Wang J."/>
            <person name="Zhao C."/>
            <person name="Wang Y."/>
            <person name="Wang D."/>
            <person name="Huang X."/>
            <person name="Wang R."/>
            <person name="Lv J."/>
            <person name="Li Y."/>
            <person name="Zhang Z."/>
            <person name="Liu B."/>
            <person name="Lu W."/>
            <person name="Hui Y."/>
            <person name="Liang J."/>
            <person name="Zhou Z."/>
            <person name="Hou R."/>
            <person name="Li X."/>
            <person name="Liu Y."/>
            <person name="Li H."/>
            <person name="Ning X."/>
            <person name="Lin Y."/>
            <person name="Zhao L."/>
            <person name="Xing Q."/>
            <person name="Dou J."/>
            <person name="Li Y."/>
            <person name="Mao J."/>
            <person name="Guo H."/>
            <person name="Dou H."/>
            <person name="Li T."/>
            <person name="Mu C."/>
            <person name="Jiang W."/>
            <person name="Fu Q."/>
            <person name="Fu X."/>
            <person name="Miao Y."/>
            <person name="Liu J."/>
            <person name="Yu Q."/>
            <person name="Li R."/>
            <person name="Liao H."/>
            <person name="Li X."/>
            <person name="Kong Y."/>
            <person name="Jiang Z."/>
            <person name="Chourrout D."/>
            <person name="Li R."/>
            <person name="Bao Z."/>
        </authorList>
    </citation>
    <scope>NUCLEOTIDE SEQUENCE [LARGE SCALE GENOMIC DNA]</scope>
    <source>
        <strain evidence="13 14">PY_sf001</strain>
    </source>
</reference>
<feature type="domain" description="Phosphorylated adapter RNA export protein RNA-binding" evidence="12">
    <location>
        <begin position="283"/>
        <end position="364"/>
    </location>
</feature>
<comment type="caution">
    <text evidence="13">The sequence shown here is derived from an EMBL/GenBank/DDBJ whole genome shotgun (WGS) entry which is preliminary data.</text>
</comment>
<dbReference type="Proteomes" id="UP000242188">
    <property type="component" value="Unassembled WGS sequence"/>
</dbReference>
<evidence type="ECO:0000256" key="5">
    <source>
        <dbReference type="ARBA" id="ARBA00022448"/>
    </source>
</evidence>
<dbReference type="InterPro" id="IPR019385">
    <property type="entry name" value="PHAX_RNA-binding_domain"/>
</dbReference>
<dbReference type="PANTHER" id="PTHR13135">
    <property type="entry name" value="CYTOSOLIC RESINIFERATOXIN BINDING PROTEIN RBP-26"/>
    <property type="match status" value="1"/>
</dbReference>
<feature type="compositionally biased region" description="Polar residues" evidence="11">
    <location>
        <begin position="42"/>
        <end position="60"/>
    </location>
</feature>
<evidence type="ECO:0000256" key="7">
    <source>
        <dbReference type="ARBA" id="ARBA00022884"/>
    </source>
</evidence>
<dbReference type="Gene3D" id="1.10.10.1440">
    <property type="entry name" value="PHAX RNA-binding domain"/>
    <property type="match status" value="1"/>
</dbReference>
<keyword evidence="9" id="KW-0539">Nucleus</keyword>
<sequence>MADLEDGELPDSDEEVPLSVTDSKKPDGACMNYSHEGGDVPSSFSARQSATKSIATTYDNHTYRSRHSQPPADSEDDSSDTSDEDTDLWHCKKAKYFSKPRAQSMDLAHEITSPPRGLKPPSNDTDEDQMDSPQKKRKLNNIWGAVITEQTITHSFKMGANVDKNEDCDEERDVESYDYTKAYEDDRPCIAEQRPILSRENNDPFENVIDSIEELYDGDTKKAENRKRKRHVKDRIGRKDRHSVTDRLGGKQHDSVKERLGHIDPNIDRIEEVTERDPDEKVIKSILDMLQEPNKDLFGRIVSVIGRSLALKIAHQTEDVESAGGLLTYDGARRRTPGGVYIQLLKKCSDVTSEQTKEIFAEEEMKYKKEQRKTKRARRRRQNQLRKMLPQSKYTSQNSKGSRPQEVEMGNENKPEIEDCDDDSAEEVAQQDIALEIEAAKQLQVETQKMDDNDFSLNDSDVIDIELGECETID</sequence>
<feature type="compositionally biased region" description="Basic residues" evidence="11">
    <location>
        <begin position="224"/>
        <end position="233"/>
    </location>
</feature>
<evidence type="ECO:0000256" key="2">
    <source>
        <dbReference type="ARBA" id="ARBA00004496"/>
    </source>
</evidence>
<feature type="region of interest" description="Disordered" evidence="11">
    <location>
        <begin position="366"/>
        <end position="432"/>
    </location>
</feature>
<evidence type="ECO:0000256" key="1">
    <source>
        <dbReference type="ARBA" id="ARBA00004123"/>
    </source>
</evidence>
<evidence type="ECO:0000256" key="6">
    <source>
        <dbReference type="ARBA" id="ARBA00022490"/>
    </source>
</evidence>
<keyword evidence="5" id="KW-0813">Transport</keyword>
<evidence type="ECO:0000313" key="13">
    <source>
        <dbReference type="EMBL" id="OWF53318.1"/>
    </source>
</evidence>
<gene>
    <name evidence="13" type="ORF">KP79_PYT00461</name>
</gene>
<evidence type="ECO:0000256" key="10">
    <source>
        <dbReference type="ARBA" id="ARBA00030834"/>
    </source>
</evidence>
<feature type="compositionally biased region" description="Acidic residues" evidence="11">
    <location>
        <begin position="1"/>
        <end position="16"/>
    </location>
</feature>
<feature type="compositionally biased region" description="Basic and acidic residues" evidence="11">
    <location>
        <begin position="234"/>
        <end position="252"/>
    </location>
</feature>
<feature type="compositionally biased region" description="Polar residues" evidence="11">
    <location>
        <begin position="392"/>
        <end position="402"/>
    </location>
</feature>
<protein>
    <recommendedName>
        <fullName evidence="4">Phosphorylated adapter RNA export protein</fullName>
    </recommendedName>
    <alternativeName>
        <fullName evidence="10">RNA U small nuclear RNA export adapter protein</fullName>
    </alternativeName>
</protein>
<evidence type="ECO:0000313" key="14">
    <source>
        <dbReference type="Proteomes" id="UP000242188"/>
    </source>
</evidence>
<dbReference type="STRING" id="6573.A0A210QX28"/>
<dbReference type="PANTHER" id="PTHR13135:SF0">
    <property type="entry name" value="PHOSPHORYLATED ADAPTER RNA EXPORT PROTEIN"/>
    <property type="match status" value="1"/>
</dbReference>
<feature type="region of interest" description="Disordered" evidence="11">
    <location>
        <begin position="1"/>
        <end position="86"/>
    </location>
</feature>
<feature type="compositionally biased region" description="Basic and acidic residues" evidence="11">
    <location>
        <begin position="403"/>
        <end position="417"/>
    </location>
</feature>
<keyword evidence="14" id="KW-1185">Reference proteome</keyword>
<keyword evidence="8" id="KW-0653">Protein transport</keyword>
<feature type="region of interest" description="Disordered" evidence="11">
    <location>
        <begin position="221"/>
        <end position="252"/>
    </location>
</feature>
<comment type="subcellular location">
    <subcellularLocation>
        <location evidence="2">Cytoplasm</location>
    </subcellularLocation>
    <subcellularLocation>
        <location evidence="1">Nucleus</location>
    </subcellularLocation>
</comment>
<keyword evidence="7" id="KW-0694">RNA-binding</keyword>
<feature type="region of interest" description="Disordered" evidence="11">
    <location>
        <begin position="102"/>
        <end position="140"/>
    </location>
</feature>
<feature type="compositionally biased region" description="Acidic residues" evidence="11">
    <location>
        <begin position="73"/>
        <end position="86"/>
    </location>
</feature>
<evidence type="ECO:0000256" key="9">
    <source>
        <dbReference type="ARBA" id="ARBA00023242"/>
    </source>
</evidence>
<comment type="similarity">
    <text evidence="3">Belongs to the PHAX family.</text>
</comment>
<evidence type="ECO:0000259" key="12">
    <source>
        <dbReference type="Pfam" id="PF10258"/>
    </source>
</evidence>
<evidence type="ECO:0000256" key="11">
    <source>
        <dbReference type="SAM" id="MobiDB-lite"/>
    </source>
</evidence>
<name>A0A210QX28_MIZYE</name>
<dbReference type="GO" id="GO:0006408">
    <property type="term" value="P:snRNA export from nucleus"/>
    <property type="evidence" value="ECO:0007669"/>
    <property type="project" value="InterPro"/>
</dbReference>
<accession>A0A210QX28</accession>
<dbReference type="InterPro" id="IPR039047">
    <property type="entry name" value="PHAX"/>
</dbReference>
<dbReference type="AlphaFoldDB" id="A0A210QX28"/>
<organism evidence="13 14">
    <name type="scientific">Mizuhopecten yessoensis</name>
    <name type="common">Japanese scallop</name>
    <name type="synonym">Patinopecten yessoensis</name>
    <dbReference type="NCBI Taxonomy" id="6573"/>
    <lineage>
        <taxon>Eukaryota</taxon>
        <taxon>Metazoa</taxon>
        <taxon>Spiralia</taxon>
        <taxon>Lophotrochozoa</taxon>
        <taxon>Mollusca</taxon>
        <taxon>Bivalvia</taxon>
        <taxon>Autobranchia</taxon>
        <taxon>Pteriomorphia</taxon>
        <taxon>Pectinida</taxon>
        <taxon>Pectinoidea</taxon>
        <taxon>Pectinidae</taxon>
        <taxon>Mizuhopecten</taxon>
    </lineage>
</organism>
<evidence type="ECO:0000256" key="4">
    <source>
        <dbReference type="ARBA" id="ARBA00016856"/>
    </source>
</evidence>
<dbReference type="InterPro" id="IPR038092">
    <property type="entry name" value="PHAX_RNA-binding_sf"/>
</dbReference>
<dbReference type="OrthoDB" id="20573at2759"/>
<dbReference type="GO" id="GO:0003723">
    <property type="term" value="F:RNA binding"/>
    <property type="evidence" value="ECO:0007669"/>
    <property type="project" value="UniProtKB-KW"/>
</dbReference>
<dbReference type="GO" id="GO:0015031">
    <property type="term" value="P:protein transport"/>
    <property type="evidence" value="ECO:0007669"/>
    <property type="project" value="UniProtKB-KW"/>
</dbReference>
<proteinExistence type="inferred from homology"/>
<keyword evidence="6" id="KW-0963">Cytoplasm</keyword>
<dbReference type="FunFam" id="1.10.10.1440:FF:000001">
    <property type="entry name" value="phosphorylated adapter RNA export protein-like"/>
    <property type="match status" value="1"/>
</dbReference>
<dbReference type="Pfam" id="PF10258">
    <property type="entry name" value="PHAX_RNA-bd"/>
    <property type="match status" value="1"/>
</dbReference>
<evidence type="ECO:0000256" key="8">
    <source>
        <dbReference type="ARBA" id="ARBA00022927"/>
    </source>
</evidence>
<dbReference type="GO" id="GO:0005634">
    <property type="term" value="C:nucleus"/>
    <property type="evidence" value="ECO:0007669"/>
    <property type="project" value="UniProtKB-SubCell"/>
</dbReference>
<evidence type="ECO:0000256" key="3">
    <source>
        <dbReference type="ARBA" id="ARBA00006094"/>
    </source>
</evidence>